<proteinExistence type="predicted"/>
<accession>A0A1S8MRG9</accession>
<name>A0A1S8MRG9_CLOSA</name>
<dbReference type="Proteomes" id="UP000191154">
    <property type="component" value="Unassembled WGS sequence"/>
</dbReference>
<sequence>MDNIETNVNIVLEKIKESPTIQSGKKSIAILSSNNANLSIQDFDKAVEYIWKNNLLKILKVEREHIYIMKIYVDVA</sequence>
<dbReference type="RefSeq" id="WP_077867134.1">
    <property type="nucleotide sequence ID" value="NZ_LZYZ01000009.1"/>
</dbReference>
<dbReference type="EMBL" id="LZYZ01000009">
    <property type="protein sequence ID" value="OOM06717.1"/>
    <property type="molecule type" value="Genomic_DNA"/>
</dbReference>
<evidence type="ECO:0000313" key="1">
    <source>
        <dbReference type="EMBL" id="OOM06717.1"/>
    </source>
</evidence>
<reference evidence="1 2" key="1">
    <citation type="submission" date="2016-05" db="EMBL/GenBank/DDBJ databases">
        <title>Microbial solvent formation.</title>
        <authorList>
            <person name="Poehlein A."/>
            <person name="Montoya Solano J.D."/>
            <person name="Flitsch S."/>
            <person name="Krabben P."/>
            <person name="Duerre P."/>
            <person name="Daniel R."/>
        </authorList>
    </citation>
    <scope>NUCLEOTIDE SEQUENCE [LARGE SCALE GENOMIC DNA]</scope>
    <source>
        <strain evidence="1 2">L1-8</strain>
    </source>
</reference>
<dbReference type="AlphaFoldDB" id="A0A1S8MRG9"/>
<comment type="caution">
    <text evidence="1">The sequence shown here is derived from an EMBL/GenBank/DDBJ whole genome shotgun (WGS) entry which is preliminary data.</text>
</comment>
<protein>
    <submittedName>
        <fullName evidence="1">Uncharacterized protein</fullName>
    </submittedName>
</protein>
<gene>
    <name evidence="1" type="ORF">CLOSAC_41450</name>
</gene>
<evidence type="ECO:0000313" key="2">
    <source>
        <dbReference type="Proteomes" id="UP000191154"/>
    </source>
</evidence>
<organism evidence="1 2">
    <name type="scientific">Clostridium saccharobutylicum</name>
    <dbReference type="NCBI Taxonomy" id="169679"/>
    <lineage>
        <taxon>Bacteria</taxon>
        <taxon>Bacillati</taxon>
        <taxon>Bacillota</taxon>
        <taxon>Clostridia</taxon>
        <taxon>Eubacteriales</taxon>
        <taxon>Clostridiaceae</taxon>
        <taxon>Clostridium</taxon>
    </lineage>
</organism>